<sequence>MLTPISYFKNFFSPINPKQVYNHCFFMREIFLVLIVLIALAALGSVLILGILELIPFIAALILGGICALILLGLILVGKHYRTIDVIIDDNLLLWAKIFSINQKAISMDLIASADLKKAKEAAKARLARIVRECKSQILKGIYIRNKEILEIHTFLLKCDHRTNYKRLVATSYYLLKKIEEKFPEFIKELYSNLLRGRIKEKNGKIHKLPQDKTSYDFHNNLATFCLAYSNNYDGHLSSVFKIIRTLVVNYIGLREVSKDTKFFSSESNYYSLRCIFNDCVKLVQGLFNLDLLKVMYEEGRYHPSQEQNILTALMFAEMWDQDKLDLIVLSLKRASFKNMDYICGECVNYE</sequence>
<protein>
    <submittedName>
        <fullName evidence="2">Uncharacterized protein</fullName>
    </submittedName>
</protein>
<evidence type="ECO:0000313" key="3">
    <source>
        <dbReference type="Proteomes" id="UP000078162"/>
    </source>
</evidence>
<reference evidence="2 3" key="1">
    <citation type="submission" date="2016-03" db="EMBL/GenBank/DDBJ databases">
        <title>Culture-independent genomics supports pathogen discovery for uncultivable bacteria within the genus Chlamydia.</title>
        <authorList>
            <person name="Taylor-Brown A."/>
            <person name="Bachmann N.L."/>
            <person name="Borel N."/>
            <person name="Polkinghorne A."/>
        </authorList>
    </citation>
    <scope>NUCLEOTIDE SEQUENCE [LARGE SCALE GENOMIC DNA]</scope>
    <source>
        <strain evidence="2 3">2742-308</strain>
    </source>
</reference>
<keyword evidence="1" id="KW-0812">Transmembrane</keyword>
<dbReference type="RefSeq" id="WP_066482801.1">
    <property type="nucleotide sequence ID" value="NZ_CP014639.1"/>
</dbReference>
<dbReference type="Proteomes" id="UP000078162">
    <property type="component" value="Chromosome"/>
</dbReference>
<dbReference type="PATRIC" id="fig|1806891.3.peg.796"/>
<accession>A0A1A9HY59</accession>
<name>A0A1A9HY59_9CHLA</name>
<organism evidence="2 3">
    <name type="scientific">Candidatus Chlamydia sanziniae</name>
    <dbReference type="NCBI Taxonomy" id="1806891"/>
    <lineage>
        <taxon>Bacteria</taxon>
        <taxon>Pseudomonadati</taxon>
        <taxon>Chlamydiota</taxon>
        <taxon>Chlamydiia</taxon>
        <taxon>Chlamydiales</taxon>
        <taxon>Chlamydiaceae</taxon>
        <taxon>Chlamydia/Chlamydophila group</taxon>
        <taxon>Chlamydia</taxon>
    </lineage>
</organism>
<evidence type="ECO:0000313" key="2">
    <source>
        <dbReference type="EMBL" id="ANH78974.1"/>
    </source>
</evidence>
<dbReference type="AlphaFoldDB" id="A0A1A9HY59"/>
<evidence type="ECO:0000256" key="1">
    <source>
        <dbReference type="SAM" id="Phobius"/>
    </source>
</evidence>
<feature type="transmembrane region" description="Helical" evidence="1">
    <location>
        <begin position="57"/>
        <end position="77"/>
    </location>
</feature>
<keyword evidence="1" id="KW-0472">Membrane</keyword>
<dbReference type="KEGG" id="csaz:Cs308_0804"/>
<dbReference type="EMBL" id="CP014639">
    <property type="protein sequence ID" value="ANH78974.1"/>
    <property type="molecule type" value="Genomic_DNA"/>
</dbReference>
<dbReference type="OrthoDB" id="19176at2"/>
<feature type="transmembrane region" description="Helical" evidence="1">
    <location>
        <begin position="30"/>
        <end position="51"/>
    </location>
</feature>
<proteinExistence type="predicted"/>
<gene>
    <name evidence="2" type="ORF">Cs308_0804</name>
</gene>
<keyword evidence="1" id="KW-1133">Transmembrane helix</keyword>
<keyword evidence="3" id="KW-1185">Reference proteome</keyword>